<keyword evidence="6 7" id="KW-0472">Membrane</keyword>
<dbReference type="PANTHER" id="PTHR43663:SF1">
    <property type="entry name" value="CHROMATE TRANSPORTER"/>
    <property type="match status" value="1"/>
</dbReference>
<feature type="transmembrane region" description="Helical" evidence="7">
    <location>
        <begin position="6"/>
        <end position="25"/>
    </location>
</feature>
<comment type="subcellular location">
    <subcellularLocation>
        <location evidence="1">Cell membrane</location>
        <topology evidence="1">Multi-pass membrane protein</topology>
    </subcellularLocation>
</comment>
<evidence type="ECO:0000256" key="7">
    <source>
        <dbReference type="SAM" id="Phobius"/>
    </source>
</evidence>
<dbReference type="InterPro" id="IPR052518">
    <property type="entry name" value="CHR_Transporter"/>
</dbReference>
<evidence type="ECO:0000313" key="9">
    <source>
        <dbReference type="Proteomes" id="UP001209854"/>
    </source>
</evidence>
<comment type="caution">
    <text evidence="8">The sequence shown here is derived from an EMBL/GenBank/DDBJ whole genome shotgun (WGS) entry which is preliminary data.</text>
</comment>
<organism evidence="8 9">
    <name type="scientific">Endozoicomonas gorgoniicola</name>
    <dbReference type="NCBI Taxonomy" id="1234144"/>
    <lineage>
        <taxon>Bacteria</taxon>
        <taxon>Pseudomonadati</taxon>
        <taxon>Pseudomonadota</taxon>
        <taxon>Gammaproteobacteria</taxon>
        <taxon>Oceanospirillales</taxon>
        <taxon>Endozoicomonadaceae</taxon>
        <taxon>Endozoicomonas</taxon>
    </lineage>
</organism>
<evidence type="ECO:0000256" key="5">
    <source>
        <dbReference type="ARBA" id="ARBA00022989"/>
    </source>
</evidence>
<dbReference type="PANTHER" id="PTHR43663">
    <property type="entry name" value="CHROMATE TRANSPORT PROTEIN-RELATED"/>
    <property type="match status" value="1"/>
</dbReference>
<feature type="transmembrane region" description="Helical" evidence="7">
    <location>
        <begin position="165"/>
        <end position="183"/>
    </location>
</feature>
<evidence type="ECO:0000313" key="8">
    <source>
        <dbReference type="EMBL" id="MCW7553392.1"/>
    </source>
</evidence>
<evidence type="ECO:0000256" key="6">
    <source>
        <dbReference type="ARBA" id="ARBA00023136"/>
    </source>
</evidence>
<dbReference type="Pfam" id="PF02417">
    <property type="entry name" value="Chromate_transp"/>
    <property type="match status" value="1"/>
</dbReference>
<comment type="similarity">
    <text evidence="2">Belongs to the chromate ion transporter (CHR) (TC 2.A.51) family.</text>
</comment>
<dbReference type="EMBL" id="JAPFCC010000001">
    <property type="protein sequence ID" value="MCW7553392.1"/>
    <property type="molecule type" value="Genomic_DNA"/>
</dbReference>
<evidence type="ECO:0000256" key="4">
    <source>
        <dbReference type="ARBA" id="ARBA00022692"/>
    </source>
</evidence>
<protein>
    <submittedName>
        <fullName evidence="8">Chromate transporter</fullName>
    </submittedName>
</protein>
<keyword evidence="5 7" id="KW-1133">Transmembrane helix</keyword>
<accession>A0ABT3MVJ9</accession>
<dbReference type="InterPro" id="IPR003370">
    <property type="entry name" value="Chromate_transpt"/>
</dbReference>
<keyword evidence="9" id="KW-1185">Reference proteome</keyword>
<sequence>MVFIDLFVSFFRIGLFSFGGGLAMIPMYLTEVEKHGWMTQSEFMDIVAVSQMTPGPIAVNMASYVGSSAAGWAGAIVATTALALPSVLVILALTTVLTRLKNNPWKNAFFFGIKSAAMALIFYAGWLIASDTLSSSLNEGQWLTAVKGLLIAGGCYLTRIYWSKLEPVLLILASGVIGALVFGG</sequence>
<proteinExistence type="inferred from homology"/>
<feature type="transmembrane region" description="Helical" evidence="7">
    <location>
        <begin position="72"/>
        <end position="97"/>
    </location>
</feature>
<evidence type="ECO:0000256" key="1">
    <source>
        <dbReference type="ARBA" id="ARBA00004651"/>
    </source>
</evidence>
<feature type="transmembrane region" description="Helical" evidence="7">
    <location>
        <begin position="109"/>
        <end position="129"/>
    </location>
</feature>
<name>A0ABT3MVJ9_9GAMM</name>
<dbReference type="RefSeq" id="WP_262568224.1">
    <property type="nucleotide sequence ID" value="NZ_JAPFCC010000001.1"/>
</dbReference>
<keyword evidence="4 7" id="KW-0812">Transmembrane</keyword>
<keyword evidence="3" id="KW-1003">Cell membrane</keyword>
<reference evidence="8 9" key="1">
    <citation type="submission" date="2022-10" db="EMBL/GenBank/DDBJ databases">
        <title>High-quality genome sequences of two octocoral-associated bacteria, Endozoicomonas euniceicola EF212 and Endozoicomonas gorgoniicola PS125.</title>
        <authorList>
            <person name="Chiou Y.-J."/>
            <person name="Chen Y.-H."/>
        </authorList>
    </citation>
    <scope>NUCLEOTIDE SEQUENCE [LARGE SCALE GENOMIC DNA]</scope>
    <source>
        <strain evidence="8 9">PS125</strain>
    </source>
</reference>
<evidence type="ECO:0000256" key="3">
    <source>
        <dbReference type="ARBA" id="ARBA00022475"/>
    </source>
</evidence>
<evidence type="ECO:0000256" key="2">
    <source>
        <dbReference type="ARBA" id="ARBA00005262"/>
    </source>
</evidence>
<gene>
    <name evidence="8" type="ORF">NX722_12260</name>
</gene>
<dbReference type="Proteomes" id="UP001209854">
    <property type="component" value="Unassembled WGS sequence"/>
</dbReference>